<dbReference type="CDD" id="cd00118">
    <property type="entry name" value="LysM"/>
    <property type="match status" value="2"/>
</dbReference>
<organism evidence="4 5">
    <name type="scientific">Bacillus salipaludis</name>
    <dbReference type="NCBI Taxonomy" id="2547811"/>
    <lineage>
        <taxon>Bacteria</taxon>
        <taxon>Bacillati</taxon>
        <taxon>Bacillota</taxon>
        <taxon>Bacilli</taxon>
        <taxon>Bacillales</taxon>
        <taxon>Bacillaceae</taxon>
        <taxon>Bacillus</taxon>
    </lineage>
</organism>
<reference evidence="4 5" key="1">
    <citation type="submission" date="2019-03" db="EMBL/GenBank/DDBJ databases">
        <title>Bacillus niacini sp. nov. a Nicotinate-Metabolizing Mesophile Isolated from Soil.</title>
        <authorList>
            <person name="Zhang G."/>
        </authorList>
    </citation>
    <scope>NUCLEOTIDE SEQUENCE [LARGE SCALE GENOMIC DNA]</scope>
    <source>
        <strain evidence="4 5">WN066</strain>
    </source>
</reference>
<dbReference type="InterPro" id="IPR017853">
    <property type="entry name" value="GH"/>
</dbReference>
<evidence type="ECO:0000313" key="5">
    <source>
        <dbReference type="Proteomes" id="UP000295132"/>
    </source>
</evidence>
<dbReference type="SUPFAM" id="SSF51445">
    <property type="entry name" value="(Trans)glycosidases"/>
    <property type="match status" value="1"/>
</dbReference>
<dbReference type="Gene3D" id="3.20.20.80">
    <property type="entry name" value="Glycosidases"/>
    <property type="match status" value="1"/>
</dbReference>
<dbReference type="Gene3D" id="3.10.350.10">
    <property type="entry name" value="LysM domain"/>
    <property type="match status" value="2"/>
</dbReference>
<feature type="region of interest" description="Disordered" evidence="1">
    <location>
        <begin position="286"/>
        <end position="307"/>
    </location>
</feature>
<dbReference type="Pfam" id="PF08924">
    <property type="entry name" value="Rv2525c_GlyHyd-like"/>
    <property type="match status" value="1"/>
</dbReference>
<evidence type="ECO:0000313" key="3">
    <source>
        <dbReference type="EMBL" id="MDQ6597778.1"/>
    </source>
</evidence>
<comment type="caution">
    <text evidence="4">The sequence shown here is derived from an EMBL/GenBank/DDBJ whole genome shotgun (WGS) entry which is preliminary data.</text>
</comment>
<name>A0A4R5VLJ6_9BACI</name>
<dbReference type="AlphaFoldDB" id="A0A4R5VLJ6"/>
<dbReference type="PANTHER" id="PTHR33734">
    <property type="entry name" value="LYSM DOMAIN-CONTAINING GPI-ANCHORED PROTEIN 2"/>
    <property type="match status" value="1"/>
</dbReference>
<dbReference type="PANTHER" id="PTHR33734:SF22">
    <property type="entry name" value="MEMBRANE-BOUND LYTIC MUREIN TRANSGLYCOSYLASE D"/>
    <property type="match status" value="1"/>
</dbReference>
<dbReference type="InterPro" id="IPR018392">
    <property type="entry name" value="LysM"/>
</dbReference>
<feature type="domain" description="LysM" evidence="2">
    <location>
        <begin position="262"/>
        <end position="306"/>
    </location>
</feature>
<dbReference type="PROSITE" id="PS51782">
    <property type="entry name" value="LYSM"/>
    <property type="match status" value="2"/>
</dbReference>
<dbReference type="Proteomes" id="UP000295132">
    <property type="component" value="Unassembled WGS sequence"/>
</dbReference>
<dbReference type="EMBL" id="SMYO01000018">
    <property type="protein sequence ID" value="TDK57368.1"/>
    <property type="molecule type" value="Genomic_DNA"/>
</dbReference>
<protein>
    <submittedName>
        <fullName evidence="4">DUF1906 domain-containing protein</fullName>
    </submittedName>
</protein>
<evidence type="ECO:0000259" key="2">
    <source>
        <dbReference type="PROSITE" id="PS51782"/>
    </source>
</evidence>
<dbReference type="Proteomes" id="UP001178888">
    <property type="component" value="Unassembled WGS sequence"/>
</dbReference>
<evidence type="ECO:0000313" key="6">
    <source>
        <dbReference type="Proteomes" id="UP001178888"/>
    </source>
</evidence>
<reference evidence="3" key="2">
    <citation type="submission" date="2023-08" db="EMBL/GenBank/DDBJ databases">
        <title>Nitrogen cycling bacteria in agricultural field soils.</title>
        <authorList>
            <person name="Jang J."/>
        </authorList>
    </citation>
    <scope>NUCLEOTIDE SEQUENCE</scope>
    <source>
        <strain evidence="3">PS3-36</strain>
    </source>
</reference>
<dbReference type="SUPFAM" id="SSF54106">
    <property type="entry name" value="LysM domain"/>
    <property type="match status" value="2"/>
</dbReference>
<evidence type="ECO:0000313" key="4">
    <source>
        <dbReference type="EMBL" id="TDK57368.1"/>
    </source>
</evidence>
<dbReference type="Pfam" id="PF01476">
    <property type="entry name" value="LysM"/>
    <property type="match status" value="2"/>
</dbReference>
<dbReference type="SMART" id="SM00257">
    <property type="entry name" value="LysM"/>
    <property type="match status" value="2"/>
</dbReference>
<sequence>MRRSGVDCATKLTAASARNLNDLGFSYVARYLGNSWKTFDAAEAKVIQEAGLKLISIAQKSANFPGYHTKAQGIADAKDAEIFATLVGQPAGSAIYFAVDFDAKACHMEGILDYVDGLNATLKNYKVGLYGSYAVMMSVKNKVDYYWQTFAWSNGKVADHIHMHQYQNEVTVAGIAIDKNDIKKDPGAWDEVVVPKTKSLKVDEIPAIHIVKAGENLSVIGKKYGLSIDYLAKLNHLVNPNVIYAGQRLRLEGKAPSVSKPKTYIIKKGDTFWNLEKGLKMKHGTLNSLNPEVKPERLQPGQKIRIE</sequence>
<accession>A0A4R5VLJ6</accession>
<dbReference type="RefSeq" id="WP_133339141.1">
    <property type="nucleotide sequence ID" value="NZ_JAVGVR010000001.1"/>
</dbReference>
<dbReference type="InterPro" id="IPR015020">
    <property type="entry name" value="Rv2525c-like_Glyco_Hydro-like"/>
</dbReference>
<proteinExistence type="predicted"/>
<dbReference type="EMBL" id="JAVGVR010000001">
    <property type="protein sequence ID" value="MDQ6597778.1"/>
    <property type="molecule type" value="Genomic_DNA"/>
</dbReference>
<evidence type="ECO:0000256" key="1">
    <source>
        <dbReference type="SAM" id="MobiDB-lite"/>
    </source>
</evidence>
<keyword evidence="6" id="KW-1185">Reference proteome</keyword>
<feature type="domain" description="LysM" evidence="2">
    <location>
        <begin position="207"/>
        <end position="251"/>
    </location>
</feature>
<dbReference type="InterPro" id="IPR036779">
    <property type="entry name" value="LysM_dom_sf"/>
</dbReference>
<gene>
    <name evidence="4" type="ORF">E2K98_25280</name>
    <name evidence="3" type="ORF">RCG21_15640</name>
</gene>